<dbReference type="InterPro" id="IPR017927">
    <property type="entry name" value="FAD-bd_FR_type"/>
</dbReference>
<dbReference type="InterPro" id="IPR050369">
    <property type="entry name" value="RBOH/FRE"/>
</dbReference>
<dbReference type="InterPro" id="IPR013112">
    <property type="entry name" value="FAD-bd_8"/>
</dbReference>
<proteinExistence type="predicted"/>
<feature type="transmembrane region" description="Helical" evidence="7">
    <location>
        <begin position="255"/>
        <end position="275"/>
    </location>
</feature>
<feature type="transmembrane region" description="Helical" evidence="7">
    <location>
        <begin position="70"/>
        <end position="90"/>
    </location>
</feature>
<name>A0AAV0QN50_9ROSI</name>
<protein>
    <recommendedName>
        <fullName evidence="8">FAD-binding FR-type domain-containing protein</fullName>
    </recommendedName>
</protein>
<comment type="subcellular location">
    <subcellularLocation>
        <location evidence="1">Membrane</location>
        <topology evidence="1">Multi-pass membrane protein</topology>
    </subcellularLocation>
</comment>
<evidence type="ECO:0000256" key="5">
    <source>
        <dbReference type="ARBA" id="ARBA00023136"/>
    </source>
</evidence>
<dbReference type="GO" id="GO:0005886">
    <property type="term" value="C:plasma membrane"/>
    <property type="evidence" value="ECO:0007669"/>
    <property type="project" value="TreeGrafter"/>
</dbReference>
<dbReference type="SFLD" id="SFLDG01168">
    <property type="entry name" value="Ferric_reductase_subgroup_(FRE"/>
    <property type="match status" value="1"/>
</dbReference>
<dbReference type="Pfam" id="PF01794">
    <property type="entry name" value="Ferric_reduct"/>
    <property type="match status" value="1"/>
</dbReference>
<accession>A0AAV0QN50</accession>
<dbReference type="Pfam" id="PF08022">
    <property type="entry name" value="FAD_binding_8"/>
    <property type="match status" value="1"/>
</dbReference>
<feature type="transmembrane region" description="Helical" evidence="7">
    <location>
        <begin position="119"/>
        <end position="143"/>
    </location>
</feature>
<reference evidence="9" key="1">
    <citation type="submission" date="2022-08" db="EMBL/GenBank/DDBJ databases">
        <authorList>
            <person name="Gutierrez-Valencia J."/>
        </authorList>
    </citation>
    <scope>NUCLEOTIDE SEQUENCE</scope>
</reference>
<evidence type="ECO:0000256" key="1">
    <source>
        <dbReference type="ARBA" id="ARBA00004141"/>
    </source>
</evidence>
<dbReference type="Gene3D" id="3.40.50.80">
    <property type="entry name" value="Nucleotide-binding domain of ferredoxin-NADP reductase (FNR) module"/>
    <property type="match status" value="2"/>
</dbReference>
<keyword evidence="10" id="KW-1185">Reference proteome</keyword>
<evidence type="ECO:0000256" key="3">
    <source>
        <dbReference type="ARBA" id="ARBA00022989"/>
    </source>
</evidence>
<keyword evidence="3 7" id="KW-1133">Transmembrane helix</keyword>
<feature type="transmembrane region" description="Helical" evidence="7">
    <location>
        <begin position="597"/>
        <end position="618"/>
    </location>
</feature>
<keyword evidence="4" id="KW-0560">Oxidoreductase</keyword>
<evidence type="ECO:0000256" key="7">
    <source>
        <dbReference type="SAM" id="Phobius"/>
    </source>
</evidence>
<comment type="caution">
    <text evidence="9">The sequence shown here is derived from an EMBL/GenBank/DDBJ whole genome shotgun (WGS) entry which is preliminary data.</text>
</comment>
<keyword evidence="2 7" id="KW-0812">Transmembrane</keyword>
<feature type="transmembrane region" description="Helical" evidence="7">
    <location>
        <begin position="172"/>
        <end position="192"/>
    </location>
</feature>
<dbReference type="PRINTS" id="PR00406">
    <property type="entry name" value="CYTB5RDTASE"/>
</dbReference>
<evidence type="ECO:0000259" key="8">
    <source>
        <dbReference type="PROSITE" id="PS51384"/>
    </source>
</evidence>
<dbReference type="GO" id="GO:0000293">
    <property type="term" value="F:ferric-chelate reductase activity"/>
    <property type="evidence" value="ECO:0007669"/>
    <property type="project" value="TreeGrafter"/>
</dbReference>
<dbReference type="Proteomes" id="UP001154282">
    <property type="component" value="Unassembled WGS sequence"/>
</dbReference>
<dbReference type="Pfam" id="PF08030">
    <property type="entry name" value="NAD_binding_6"/>
    <property type="match status" value="1"/>
</dbReference>
<dbReference type="InterPro" id="IPR039261">
    <property type="entry name" value="FNR_nucleotide-bd"/>
</dbReference>
<dbReference type="SFLD" id="SFLDS00052">
    <property type="entry name" value="Ferric_Reductase_Domain"/>
    <property type="match status" value="1"/>
</dbReference>
<feature type="compositionally biased region" description="Low complexity" evidence="6">
    <location>
        <begin position="637"/>
        <end position="650"/>
    </location>
</feature>
<feature type="domain" description="FAD-binding FR-type" evidence="8">
    <location>
        <begin position="326"/>
        <end position="432"/>
    </location>
</feature>
<gene>
    <name evidence="9" type="ORF">LITE_LOCUS44006</name>
</gene>
<evidence type="ECO:0000256" key="4">
    <source>
        <dbReference type="ARBA" id="ARBA00023002"/>
    </source>
</evidence>
<dbReference type="CDD" id="cd06186">
    <property type="entry name" value="NOX_Duox_like_FAD_NADP"/>
    <property type="match status" value="1"/>
</dbReference>
<feature type="transmembrane region" description="Helical" evidence="7">
    <location>
        <begin position="287"/>
        <end position="317"/>
    </location>
</feature>
<dbReference type="AlphaFoldDB" id="A0AAV0QN50"/>
<evidence type="ECO:0000256" key="6">
    <source>
        <dbReference type="SAM" id="MobiDB-lite"/>
    </source>
</evidence>
<evidence type="ECO:0000313" key="10">
    <source>
        <dbReference type="Proteomes" id="UP001154282"/>
    </source>
</evidence>
<keyword evidence="5 7" id="KW-0472">Membrane</keyword>
<dbReference type="PROSITE" id="PS51384">
    <property type="entry name" value="FAD_FR"/>
    <property type="match status" value="1"/>
</dbReference>
<organism evidence="9 10">
    <name type="scientific">Linum tenue</name>
    <dbReference type="NCBI Taxonomy" id="586396"/>
    <lineage>
        <taxon>Eukaryota</taxon>
        <taxon>Viridiplantae</taxon>
        <taxon>Streptophyta</taxon>
        <taxon>Embryophyta</taxon>
        <taxon>Tracheophyta</taxon>
        <taxon>Spermatophyta</taxon>
        <taxon>Magnoliopsida</taxon>
        <taxon>eudicotyledons</taxon>
        <taxon>Gunneridae</taxon>
        <taxon>Pentapetalae</taxon>
        <taxon>rosids</taxon>
        <taxon>fabids</taxon>
        <taxon>Malpighiales</taxon>
        <taxon>Linaceae</taxon>
        <taxon>Linum</taxon>
    </lineage>
</organism>
<sequence>MASVTRREEGASVKAIMAMRAAIELLLGIVFLGYIMVWLMSSTNIFYLHWMPRVHAETNFTFIGAQGQNTLIFTFPIIFIAVMACLYLHLGKKLGDHGISSKGGSMFDRWKRPVLIKGALGIVTWTELTFLLMFIALLCWSIYSYLHAMFAPIRQEAAAEGLKVWEVKLSSLGLTLGLVGNICLAFIFFPVTRGSSVLQLVGLTSESSIKYHMWLGHMAMTLFTLHGLCFITFWTETKQLSKKMLKWDDLLVSNVAGEIALTAGLVMWATSFTCIRRKMFELFFYTHYLYIVFVVFYVFHVGFSSACTILPGFYLFAIDRFLRLLQSQQKVCLVSARVLPCRAVELNFSKSPGLKYNPTSSMFINIPSISKLQWHPFSVTSSSKLEPDRISVMIKGDGHWTNKLHQKLSSTSPRTTHLKASIEGPYGPASPDFMRHDTLVMVSGGSGITPFISIIREILSQSNTKTVKTPKLLLICAFKHCVDLTILDLILPVPESANAAPLDFSCAELRIEAFVTRDKEMKPEDESSSQIQTLWFRQNGTDSPVAAALGSNSWIWLGAIISGSFVIYLVLIGLATQYYIYPIDGNTNMRFSTPAKAALNILSICVAVVVTATVGFLWNNRRSSSQTTPVLNRAIPAPTTTSPATLLSGGDSESAEEVESQPRNAIRQATTVHLGKRPNMNRILLEVEGESVGVLASGPKKMRQRVANYCQSSIADNLHFHSISFAW</sequence>
<dbReference type="InterPro" id="IPR013121">
    <property type="entry name" value="Fe_red_NAD-bd_6"/>
</dbReference>
<evidence type="ECO:0000313" key="9">
    <source>
        <dbReference type="EMBL" id="CAI0546536.1"/>
    </source>
</evidence>
<dbReference type="EMBL" id="CAMGYJ010000010">
    <property type="protein sequence ID" value="CAI0546536.1"/>
    <property type="molecule type" value="Genomic_DNA"/>
</dbReference>
<dbReference type="InterPro" id="IPR013130">
    <property type="entry name" value="Fe3_Rdtase_TM_dom"/>
</dbReference>
<evidence type="ECO:0000256" key="2">
    <source>
        <dbReference type="ARBA" id="ARBA00022692"/>
    </source>
</evidence>
<dbReference type="PANTHER" id="PTHR11972">
    <property type="entry name" value="NADPH OXIDASE"/>
    <property type="match status" value="1"/>
</dbReference>
<feature type="region of interest" description="Disordered" evidence="6">
    <location>
        <begin position="629"/>
        <end position="663"/>
    </location>
</feature>
<feature type="transmembrane region" description="Helical" evidence="7">
    <location>
        <begin position="554"/>
        <end position="576"/>
    </location>
</feature>
<feature type="transmembrane region" description="Helical" evidence="7">
    <location>
        <begin position="21"/>
        <end position="50"/>
    </location>
</feature>
<dbReference type="PANTHER" id="PTHR11972:SF196">
    <property type="entry name" value="FAD-BINDING FR-TYPE DOMAIN-CONTAINING PROTEIN"/>
    <property type="match status" value="1"/>
</dbReference>
<dbReference type="SUPFAM" id="SSF52343">
    <property type="entry name" value="Ferredoxin reductase-like, C-terminal NADP-linked domain"/>
    <property type="match status" value="1"/>
</dbReference>
<feature type="transmembrane region" description="Helical" evidence="7">
    <location>
        <begin position="213"/>
        <end position="235"/>
    </location>
</feature>